<keyword evidence="2" id="KW-0479">Metal-binding</keyword>
<gene>
    <name evidence="3" type="ORF">LKD32_03235</name>
</gene>
<dbReference type="AlphaFoldDB" id="A0AAE3DHF6"/>
<proteinExistence type="predicted"/>
<accession>A0AAE3DHF6</accession>
<dbReference type="Proteomes" id="UP001198962">
    <property type="component" value="Unassembled WGS sequence"/>
</dbReference>
<feature type="binding site" evidence="2">
    <location>
        <position position="8"/>
    </location>
    <ligand>
        <name>Zn(2+)</name>
        <dbReference type="ChEBI" id="CHEBI:29105"/>
        <label>1</label>
    </ligand>
</feature>
<dbReference type="InterPro" id="IPR036177">
    <property type="entry name" value="Peptidase_M55_sf"/>
</dbReference>
<dbReference type="Gene3D" id="3.30.1360.130">
    <property type="entry name" value="Dipeptide transport protein"/>
    <property type="match status" value="1"/>
</dbReference>
<evidence type="ECO:0000256" key="2">
    <source>
        <dbReference type="PIRSR" id="PIRSR015853-2"/>
    </source>
</evidence>
<feature type="binding site" evidence="2">
    <location>
        <position position="60"/>
    </location>
    <ligand>
        <name>Zn(2+)</name>
        <dbReference type="ChEBI" id="CHEBI:29105"/>
        <label>2</label>
    </ligand>
</feature>
<organism evidence="3 4">
    <name type="scientific">Brotaphodocola catenula</name>
    <dbReference type="NCBI Taxonomy" id="2885361"/>
    <lineage>
        <taxon>Bacteria</taxon>
        <taxon>Bacillati</taxon>
        <taxon>Bacillota</taxon>
        <taxon>Clostridia</taxon>
        <taxon>Lachnospirales</taxon>
        <taxon>Lachnospiraceae</taxon>
        <taxon>Brotaphodocola</taxon>
    </lineage>
</organism>
<evidence type="ECO:0000313" key="4">
    <source>
        <dbReference type="Proteomes" id="UP001198962"/>
    </source>
</evidence>
<dbReference type="InterPro" id="IPR027476">
    <property type="entry name" value="DppA_N"/>
</dbReference>
<sequence length="264" mass="28851">MKVYISVDFEGIAGSTSWSSTVLGDLEHAPLAREMTLEAVAACEGALEAGATEIYVKDAHDSGRNMNPTLFPKEVRLIRDWTCDPLSMIGGIDSSFDAVMYVGYHSPAGMDGSPLSHTMNRGNNYVKYNGRLASEFLIHAYASASIGVPSVFLSGDKMLCDHVHEYDPQITTVAVKEGIGCATINLSPALAQEKIREGAKKALENRANCHIEVPETITMEICYKEHHRAHRAACYPGVVQLDPYTVSFTTSSMDDLLKARMFIL</sequence>
<dbReference type="PIRSF" id="PIRSF015853">
    <property type="entry name" value="Pep_DppA"/>
    <property type="match status" value="1"/>
</dbReference>
<feature type="binding site" evidence="2">
    <location>
        <position position="8"/>
    </location>
    <ligand>
        <name>Zn(2+)</name>
        <dbReference type="ChEBI" id="CHEBI:29105"/>
        <label>2</label>
    </ligand>
</feature>
<comment type="caution">
    <text evidence="3">The sequence shown here is derived from an EMBL/GenBank/DDBJ whole genome shotgun (WGS) entry which is preliminary data.</text>
</comment>
<dbReference type="Pfam" id="PF04951">
    <property type="entry name" value="Peptidase_M55"/>
    <property type="match status" value="1"/>
</dbReference>
<keyword evidence="2" id="KW-0862">Zinc</keyword>
<dbReference type="InterPro" id="IPR007035">
    <property type="entry name" value="Peptidase_M55"/>
</dbReference>
<dbReference type="CDD" id="cd08770">
    <property type="entry name" value="DAP_dppA_3"/>
    <property type="match status" value="1"/>
</dbReference>
<feature type="binding site" evidence="2">
    <location>
        <position position="10"/>
    </location>
    <ligand>
        <name>Zn(2+)</name>
        <dbReference type="ChEBI" id="CHEBI:29105"/>
        <label>1</label>
    </ligand>
</feature>
<dbReference type="EMBL" id="JAJEPU010000006">
    <property type="protein sequence ID" value="MCC2163905.1"/>
    <property type="molecule type" value="Genomic_DNA"/>
</dbReference>
<dbReference type="Gene3D" id="3.40.50.10780">
    <property type="entry name" value="Dipeptide transport protein"/>
    <property type="match status" value="1"/>
</dbReference>
<dbReference type="SUPFAM" id="SSF63992">
    <property type="entry name" value="Dipeptide transport protein"/>
    <property type="match status" value="1"/>
</dbReference>
<reference evidence="3" key="1">
    <citation type="submission" date="2021-10" db="EMBL/GenBank/DDBJ databases">
        <title>Anaerobic single-cell dispensing facilitates the cultivation of human gut bacteria.</title>
        <authorList>
            <person name="Afrizal A."/>
        </authorList>
    </citation>
    <scope>NUCLEOTIDE SEQUENCE</scope>
    <source>
        <strain evidence="3">CLA-AA-H274</strain>
    </source>
</reference>
<feature type="active site" description="Nucleophile" evidence="1">
    <location>
        <position position="117"/>
    </location>
</feature>
<protein>
    <submittedName>
        <fullName evidence="3">M55 family metallopeptidase</fullName>
    </submittedName>
</protein>
<feature type="binding site" evidence="2">
    <location>
        <position position="135"/>
    </location>
    <ligand>
        <name>Zn(2+)</name>
        <dbReference type="ChEBI" id="CHEBI:29105"/>
        <label>2</label>
    </ligand>
</feature>
<evidence type="ECO:0000256" key="1">
    <source>
        <dbReference type="PIRSR" id="PIRSR015853-1"/>
    </source>
</evidence>
<keyword evidence="4" id="KW-1185">Reference proteome</keyword>
<dbReference type="RefSeq" id="WP_308450673.1">
    <property type="nucleotide sequence ID" value="NZ_JAJEPU010000006.1"/>
</dbReference>
<dbReference type="GO" id="GO:0046872">
    <property type="term" value="F:metal ion binding"/>
    <property type="evidence" value="ECO:0007669"/>
    <property type="project" value="UniProtKB-KW"/>
</dbReference>
<feature type="binding site" evidence="2">
    <location>
        <position position="105"/>
    </location>
    <ligand>
        <name>Zn(2+)</name>
        <dbReference type="ChEBI" id="CHEBI:29105"/>
        <label>2</label>
    </ligand>
</feature>
<name>A0AAE3DHF6_9FIRM</name>
<evidence type="ECO:0000313" key="3">
    <source>
        <dbReference type="EMBL" id="MCC2163905.1"/>
    </source>
</evidence>